<reference evidence="2" key="2">
    <citation type="submission" date="2018-11" db="EMBL/GenBank/DDBJ databases">
        <title>Proposal to divide the Flavobacteriaceae and reorganize its genera based on Amino Acid Identity values calculated from whole genome sequences.</title>
        <authorList>
            <person name="Nicholson A.C."/>
            <person name="Gulvik C.A."/>
            <person name="Whitney A.M."/>
            <person name="Humrighouse B.W."/>
            <person name="Bell M."/>
            <person name="Holmens B."/>
            <person name="Steigerwalt A."/>
            <person name="Villarma A."/>
            <person name="Sheth M."/>
            <person name="Batra D."/>
            <person name="Pryor J."/>
            <person name="Bernardet J.-F."/>
            <person name="Hugo C."/>
            <person name="Kampfer P."/>
            <person name="Newman J."/>
            <person name="Mcquiston J.R."/>
        </authorList>
    </citation>
    <scope>NUCLEOTIDE SEQUENCE [LARGE SCALE GENOMIC DNA]</scope>
    <source>
        <strain evidence="2">H3056</strain>
    </source>
</reference>
<proteinExistence type="predicted"/>
<dbReference type="EMBL" id="RJUG01000002">
    <property type="protein sequence ID" value="ROI10061.1"/>
    <property type="molecule type" value="Genomic_DNA"/>
</dbReference>
<reference evidence="2" key="1">
    <citation type="submission" date="2018-11" db="EMBL/GenBank/DDBJ databases">
        <title>Proposal to divide the Flavobacteriaceae and reorganize its genera based on Amino Acid Identity values calculated from whole genome sequences.</title>
        <authorList>
            <person name="Nicholson A.C."/>
            <person name="Gulvik C.A."/>
            <person name="Whitney A.M."/>
            <person name="Humrighouse B.W."/>
            <person name="Bell M."/>
            <person name="Holmes B."/>
            <person name="Steigerwalt A."/>
            <person name="Villarma A."/>
            <person name="Sheth M."/>
            <person name="Batra D."/>
            <person name="Pryor J."/>
            <person name="Bernardet J.-F."/>
            <person name="Hugo C."/>
            <person name="Kampfer P."/>
            <person name="Newman J."/>
            <person name="Mcquiston J.R."/>
        </authorList>
    </citation>
    <scope>NUCLEOTIDE SEQUENCE [LARGE SCALE GENOMIC DNA]</scope>
    <source>
        <strain evidence="2">H3056</strain>
    </source>
</reference>
<organism evidence="1 2">
    <name type="scientific">Kaistella daneshvariae</name>
    <dbReference type="NCBI Taxonomy" id="2487074"/>
    <lineage>
        <taxon>Bacteria</taxon>
        <taxon>Pseudomonadati</taxon>
        <taxon>Bacteroidota</taxon>
        <taxon>Flavobacteriia</taxon>
        <taxon>Flavobacteriales</taxon>
        <taxon>Weeksellaceae</taxon>
        <taxon>Chryseobacterium group</taxon>
        <taxon>Kaistella</taxon>
    </lineage>
</organism>
<dbReference type="AlphaFoldDB" id="A0A3N0WZH6"/>
<name>A0A3N0WZH6_9FLAO</name>
<comment type="caution">
    <text evidence="1">The sequence shown here is derived from an EMBL/GenBank/DDBJ whole genome shotgun (WGS) entry which is preliminary data.</text>
</comment>
<accession>A0A3N0WZH6</accession>
<evidence type="ECO:0000313" key="1">
    <source>
        <dbReference type="EMBL" id="ROI10061.1"/>
    </source>
</evidence>
<sequence length="60" mass="6443">MAIAEAIKNLTDACTSCENASRGTMLIKMPTADSANVGVLHYQDIIIKVRTGSEADFNKN</sequence>
<evidence type="ECO:0000313" key="2">
    <source>
        <dbReference type="Proteomes" id="UP000270224"/>
    </source>
</evidence>
<gene>
    <name evidence="1" type="ORF">EGI11_04745</name>
</gene>
<dbReference type="Proteomes" id="UP000270224">
    <property type="component" value="Unassembled WGS sequence"/>
</dbReference>
<protein>
    <submittedName>
        <fullName evidence="1">Uncharacterized protein</fullName>
    </submittedName>
</protein>